<keyword evidence="13" id="KW-1185">Reference proteome</keyword>
<dbReference type="HOGENOM" id="CLU_018649_2_1_1"/>
<dbReference type="Gene3D" id="1.10.3450.40">
    <property type="entry name" value="Signal recognition particle, SRP68 subunit, RNA-binding domain"/>
    <property type="match status" value="1"/>
</dbReference>
<dbReference type="InterPro" id="IPR038253">
    <property type="entry name" value="SRP68_N_sf"/>
</dbReference>
<organism evidence="13">
    <name type="scientific">Candida tenuis (strain ATCC 10573 / BCRC 21748 / CBS 615 / JCM 9827 / NBRC 10315 / NRRL Y-1498 / VKM Y-70)</name>
    <name type="common">Yeast</name>
    <name type="synonym">Yamadazyma tenuis</name>
    <dbReference type="NCBI Taxonomy" id="590646"/>
    <lineage>
        <taxon>Eukaryota</taxon>
        <taxon>Fungi</taxon>
        <taxon>Dikarya</taxon>
        <taxon>Ascomycota</taxon>
        <taxon>Saccharomycotina</taxon>
        <taxon>Pichiomycetes</taxon>
        <taxon>Debaryomycetaceae</taxon>
        <taxon>Yamadazyma</taxon>
    </lineage>
</organism>
<comment type="subcellular location">
    <subcellularLocation>
        <location evidence="1 10">Cytoplasm</location>
    </subcellularLocation>
    <subcellularLocation>
        <location evidence="2">Nucleus</location>
        <location evidence="2">Nucleolus</location>
    </subcellularLocation>
</comment>
<evidence type="ECO:0000256" key="6">
    <source>
        <dbReference type="ARBA" id="ARBA00023135"/>
    </source>
</evidence>
<evidence type="ECO:0000256" key="3">
    <source>
        <dbReference type="ARBA" id="ARBA00009352"/>
    </source>
</evidence>
<keyword evidence="6 10" id="KW-0733">Signal recognition particle</keyword>
<dbReference type="GO" id="GO:0030942">
    <property type="term" value="F:endoplasmic reticulum signal peptide binding"/>
    <property type="evidence" value="ECO:0007669"/>
    <property type="project" value="InterPro"/>
</dbReference>
<keyword evidence="7" id="KW-0539">Nucleus</keyword>
<proteinExistence type="inferred from homology"/>
<evidence type="ECO:0000313" key="13">
    <source>
        <dbReference type="Proteomes" id="UP000000707"/>
    </source>
</evidence>
<dbReference type="GO" id="GO:0008312">
    <property type="term" value="F:7S RNA binding"/>
    <property type="evidence" value="ECO:0007669"/>
    <property type="project" value="InterPro"/>
</dbReference>
<evidence type="ECO:0000256" key="7">
    <source>
        <dbReference type="ARBA" id="ARBA00023242"/>
    </source>
</evidence>
<dbReference type="GO" id="GO:0005730">
    <property type="term" value="C:nucleolus"/>
    <property type="evidence" value="ECO:0007669"/>
    <property type="project" value="UniProtKB-SubCell"/>
</dbReference>
<comment type="function">
    <text evidence="10">Component of the signal recognition particle (SRP) complex, a ribonucleoprotein complex that mediates the cotranslational targeting of secretory and membrane proteins to the endoplasmic reticulum (ER). The SRP complex interacts with the signal sequence in nascent secretory and membrane proteins and directs them to the membrane of the ER.</text>
</comment>
<dbReference type="InterPro" id="IPR026258">
    <property type="entry name" value="SRP68"/>
</dbReference>
<evidence type="ECO:0000256" key="4">
    <source>
        <dbReference type="ARBA" id="ARBA00022490"/>
    </source>
</evidence>
<dbReference type="Proteomes" id="UP000000707">
    <property type="component" value="Unassembled WGS sequence"/>
</dbReference>
<evidence type="ECO:0000256" key="1">
    <source>
        <dbReference type="ARBA" id="ARBA00004496"/>
    </source>
</evidence>
<name>G3BF01_CANTC</name>
<feature type="region of interest" description="Disordered" evidence="11">
    <location>
        <begin position="540"/>
        <end position="566"/>
    </location>
</feature>
<gene>
    <name evidence="12" type="ORF">CANTEDRAFT_116003</name>
</gene>
<keyword evidence="8 10" id="KW-0687">Ribonucleoprotein</keyword>
<dbReference type="OrthoDB" id="10255118at2759"/>
<accession>G3BF01</accession>
<dbReference type="CDD" id="cd15481">
    <property type="entry name" value="SRP68-RBD"/>
    <property type="match status" value="1"/>
</dbReference>
<dbReference type="eggNOG" id="KOG2460">
    <property type="taxonomic scope" value="Eukaryota"/>
</dbReference>
<protein>
    <recommendedName>
        <fullName evidence="9 10">Signal recognition particle subunit SRP68</fullName>
        <shortName evidence="10">SRP68</shortName>
    </recommendedName>
</protein>
<keyword evidence="4 10" id="KW-0963">Cytoplasm</keyword>
<dbReference type="EMBL" id="GL996528">
    <property type="protein sequence ID" value="EGV60970.1"/>
    <property type="molecule type" value="Genomic_DNA"/>
</dbReference>
<comment type="similarity">
    <text evidence="3 10">Belongs to the SRP68 family.</text>
</comment>
<feature type="compositionally biased region" description="Polar residues" evidence="11">
    <location>
        <begin position="540"/>
        <end position="549"/>
    </location>
</feature>
<dbReference type="EMBL" id="GL996528">
    <property type="protein sequence ID" value="EGV60969.1"/>
    <property type="molecule type" value="Genomic_DNA"/>
</dbReference>
<evidence type="ECO:0000256" key="11">
    <source>
        <dbReference type="SAM" id="MobiDB-lite"/>
    </source>
</evidence>
<keyword evidence="5 10" id="KW-0694">RNA-binding</keyword>
<reference evidence="12 13" key="1">
    <citation type="journal article" date="2011" name="Proc. Natl. Acad. Sci. U.S.A.">
        <title>Comparative genomics of xylose-fermenting fungi for enhanced biofuel production.</title>
        <authorList>
            <person name="Wohlbach D.J."/>
            <person name="Kuo A."/>
            <person name="Sato T.K."/>
            <person name="Potts K.M."/>
            <person name="Salamov A.A."/>
            <person name="LaButti K.M."/>
            <person name="Sun H."/>
            <person name="Clum A."/>
            <person name="Pangilinan J.L."/>
            <person name="Lindquist E.A."/>
            <person name="Lucas S."/>
            <person name="Lapidus A."/>
            <person name="Jin M."/>
            <person name="Gunawan C."/>
            <person name="Balan V."/>
            <person name="Dale B.E."/>
            <person name="Jeffries T.W."/>
            <person name="Zinkel R."/>
            <person name="Barry K.W."/>
            <person name="Grigoriev I.V."/>
            <person name="Gasch A.P."/>
        </authorList>
    </citation>
    <scope>NUCLEOTIDE SEQUENCE [LARGE SCALE GENOMIC DNA]</scope>
    <source>
        <strain evidence="12">ATCC 10573</strain>
        <strain evidence="13">ATCC 10573 / BCRC 21748 / CBS 615 / JCM 9827 / NBRC 10315 / NRRL Y-1498 / VKM Y-70</strain>
    </source>
</reference>
<dbReference type="Pfam" id="PF16969">
    <property type="entry name" value="SRP68"/>
    <property type="match status" value="1"/>
</dbReference>
<evidence type="ECO:0000256" key="10">
    <source>
        <dbReference type="PIRNR" id="PIRNR038995"/>
    </source>
</evidence>
<dbReference type="STRING" id="590646.G3BF01"/>
<dbReference type="PANTHER" id="PTHR12860:SF0">
    <property type="entry name" value="SIGNAL RECOGNITION PARTICLE SUBUNIT SRP68"/>
    <property type="match status" value="1"/>
</dbReference>
<sequence>MDSPLSITVGARMSAFLNSAEDFHKYRKRLNKTILRLRHELNLVTRDTKNYKDKERISKISSEDYSNDERFGLILLLTAERDLVYSLEIKSMMEISSEGSSSYKNLMVSRLKKSVSSTKQLLQVVENETNELKIIEVYVYAALNEGSLAVNKRKWQSALNAFSIARCALEYLYSQQTDQEQEQFNKTVINDLIETLVDPSLALSVSQIEELDMSDLKSTARRHCHDKTLPYLQTVVELIKKKDPEFVSQISSSIKLIDSITWRSHEASLYNDEIAFKLMELTKPEVNEYDNLEAFDQLISGWSGVLELHQADLNKNEDEDDSEKIQNRAVLLTYINYSLLFTRIRRDQILVGQLLGEFEEVSKTRKLVINKDITRLYSSSIRTIDEIKELPGVYNDDDLMESLDTMSQFYSYSILVRLSNSFLLNNKYLESLKVLNTIKEKIGINGLSYKVETFPYSVSSNDNLEQFKADINKTFLKTQILAQFSFELNKNPHEAVIENMHQFPGSSKLVNVGTSPVIKPILSKPVLFDVAFNYINYPGGSSKSSSVEPQSAPPQTAGEEESKKKLGLFGFLGRS</sequence>
<dbReference type="GO" id="GO:0006614">
    <property type="term" value="P:SRP-dependent cotranslational protein targeting to membrane"/>
    <property type="evidence" value="ECO:0007669"/>
    <property type="project" value="InterPro"/>
</dbReference>
<dbReference type="PANTHER" id="PTHR12860">
    <property type="entry name" value="SIGNAL RECOGNITION PARTICLE 68 KDA PROTEIN"/>
    <property type="match status" value="1"/>
</dbReference>
<dbReference type="GeneID" id="18248118"/>
<evidence type="ECO:0000256" key="5">
    <source>
        <dbReference type="ARBA" id="ARBA00022884"/>
    </source>
</evidence>
<evidence type="ECO:0000256" key="2">
    <source>
        <dbReference type="ARBA" id="ARBA00004604"/>
    </source>
</evidence>
<dbReference type="GO" id="GO:0005786">
    <property type="term" value="C:signal recognition particle, endoplasmic reticulum targeting"/>
    <property type="evidence" value="ECO:0007669"/>
    <property type="project" value="UniProtKB-KW"/>
</dbReference>
<dbReference type="KEGG" id="cten:18248118"/>
<dbReference type="AlphaFoldDB" id="G3BF01"/>
<dbReference type="PIRSF" id="PIRSF038995">
    <property type="entry name" value="SRP68"/>
    <property type="match status" value="1"/>
</dbReference>
<dbReference type="InterPro" id="IPR034652">
    <property type="entry name" value="SRP68-RBD"/>
</dbReference>
<evidence type="ECO:0000256" key="8">
    <source>
        <dbReference type="ARBA" id="ARBA00023274"/>
    </source>
</evidence>
<evidence type="ECO:0000256" key="9">
    <source>
        <dbReference type="ARBA" id="ARBA00029498"/>
    </source>
</evidence>
<dbReference type="GO" id="GO:0005047">
    <property type="term" value="F:signal recognition particle binding"/>
    <property type="evidence" value="ECO:0007669"/>
    <property type="project" value="InterPro"/>
</dbReference>
<evidence type="ECO:0000313" key="12">
    <source>
        <dbReference type="EMBL" id="EGV60970.1"/>
    </source>
</evidence>